<sequence length="48" mass="5867">MSVFITIWKRINKKEKISKKFLKKVFTMDNNYYIIKTVKKIKQKITNS</sequence>
<name>A0A6N3FZU5_CLOBU</name>
<dbReference type="EMBL" id="CACRTU010000026">
    <property type="protein sequence ID" value="VYU56923.1"/>
    <property type="molecule type" value="Genomic_DNA"/>
</dbReference>
<dbReference type="RefSeq" id="WP_271841061.1">
    <property type="nucleotide sequence ID" value="NZ_CACRTU010000026.1"/>
</dbReference>
<protein>
    <submittedName>
        <fullName evidence="1">Uncharacterized protein</fullName>
    </submittedName>
</protein>
<accession>A0A6N3FZU5</accession>
<dbReference type="AlphaFoldDB" id="A0A6N3FZU5"/>
<gene>
    <name evidence="1" type="ORF">CBLFYP62_02797</name>
</gene>
<reference evidence="1" key="1">
    <citation type="submission" date="2019-11" db="EMBL/GenBank/DDBJ databases">
        <authorList>
            <person name="Feng L."/>
        </authorList>
    </citation>
    <scope>NUCLEOTIDE SEQUENCE</scope>
    <source>
        <strain evidence="1">CButyricumLFYP62</strain>
    </source>
</reference>
<evidence type="ECO:0000313" key="1">
    <source>
        <dbReference type="EMBL" id="VYU56923.1"/>
    </source>
</evidence>
<proteinExistence type="predicted"/>
<organism evidence="1">
    <name type="scientific">Clostridium butyricum</name>
    <dbReference type="NCBI Taxonomy" id="1492"/>
    <lineage>
        <taxon>Bacteria</taxon>
        <taxon>Bacillati</taxon>
        <taxon>Bacillota</taxon>
        <taxon>Clostridia</taxon>
        <taxon>Eubacteriales</taxon>
        <taxon>Clostridiaceae</taxon>
        <taxon>Clostridium</taxon>
    </lineage>
</organism>